<dbReference type="AlphaFoldDB" id="A0AAD7VEG3"/>
<feature type="region of interest" description="Disordered" evidence="1">
    <location>
        <begin position="39"/>
        <end position="77"/>
    </location>
</feature>
<gene>
    <name evidence="2" type="ORF">O6P43_010420</name>
</gene>
<keyword evidence="3" id="KW-1185">Reference proteome</keyword>
<dbReference type="EMBL" id="JARAOO010000004">
    <property type="protein sequence ID" value="KAJ7972550.1"/>
    <property type="molecule type" value="Genomic_DNA"/>
</dbReference>
<dbReference type="Proteomes" id="UP001163823">
    <property type="component" value="Chromosome 4"/>
</dbReference>
<name>A0AAD7VEG3_QUISA</name>
<protein>
    <submittedName>
        <fullName evidence="2">Uncharacterized protein</fullName>
    </submittedName>
</protein>
<comment type="caution">
    <text evidence="2">The sequence shown here is derived from an EMBL/GenBank/DDBJ whole genome shotgun (WGS) entry which is preliminary data.</text>
</comment>
<reference evidence="2" key="1">
    <citation type="journal article" date="2023" name="Science">
        <title>Elucidation of the pathway for biosynthesis of saponin adjuvants from the soapbark tree.</title>
        <authorList>
            <person name="Reed J."/>
            <person name="Orme A."/>
            <person name="El-Demerdash A."/>
            <person name="Owen C."/>
            <person name="Martin L.B.B."/>
            <person name="Misra R.C."/>
            <person name="Kikuchi S."/>
            <person name="Rejzek M."/>
            <person name="Martin A.C."/>
            <person name="Harkess A."/>
            <person name="Leebens-Mack J."/>
            <person name="Louveau T."/>
            <person name="Stephenson M.J."/>
            <person name="Osbourn A."/>
        </authorList>
    </citation>
    <scope>NUCLEOTIDE SEQUENCE</scope>
    <source>
        <strain evidence="2">S10</strain>
    </source>
</reference>
<dbReference type="KEGG" id="qsa:O6P43_010420"/>
<evidence type="ECO:0000313" key="3">
    <source>
        <dbReference type="Proteomes" id="UP001163823"/>
    </source>
</evidence>
<evidence type="ECO:0000313" key="2">
    <source>
        <dbReference type="EMBL" id="KAJ7972550.1"/>
    </source>
</evidence>
<evidence type="ECO:0000256" key="1">
    <source>
        <dbReference type="SAM" id="MobiDB-lite"/>
    </source>
</evidence>
<organism evidence="2 3">
    <name type="scientific">Quillaja saponaria</name>
    <name type="common">Soap bark tree</name>
    <dbReference type="NCBI Taxonomy" id="32244"/>
    <lineage>
        <taxon>Eukaryota</taxon>
        <taxon>Viridiplantae</taxon>
        <taxon>Streptophyta</taxon>
        <taxon>Embryophyta</taxon>
        <taxon>Tracheophyta</taxon>
        <taxon>Spermatophyta</taxon>
        <taxon>Magnoliopsida</taxon>
        <taxon>eudicotyledons</taxon>
        <taxon>Gunneridae</taxon>
        <taxon>Pentapetalae</taxon>
        <taxon>rosids</taxon>
        <taxon>fabids</taxon>
        <taxon>Fabales</taxon>
        <taxon>Quillajaceae</taxon>
        <taxon>Quillaja</taxon>
    </lineage>
</organism>
<proteinExistence type="predicted"/>
<sequence>MVKDHDQKNRNEGKMGRVKKTCVAAWKLQNGSLLDAATGATGAVGCDNPNGLRRVPDGTMAPSRSAKQLGHGTKRPL</sequence>
<accession>A0AAD7VEG3</accession>